<gene>
    <name evidence="2" type="ORF">Ctob_014615</name>
</gene>
<feature type="region of interest" description="Disordered" evidence="1">
    <location>
        <begin position="127"/>
        <end position="150"/>
    </location>
</feature>
<proteinExistence type="predicted"/>
<organism evidence="2 3">
    <name type="scientific">Chrysochromulina tobinii</name>
    <dbReference type="NCBI Taxonomy" id="1460289"/>
    <lineage>
        <taxon>Eukaryota</taxon>
        <taxon>Haptista</taxon>
        <taxon>Haptophyta</taxon>
        <taxon>Prymnesiophyceae</taxon>
        <taxon>Prymnesiales</taxon>
        <taxon>Chrysochromulinaceae</taxon>
        <taxon>Chrysochromulina</taxon>
    </lineage>
</organism>
<name>A0A0M0JX75_9EUKA</name>
<dbReference type="EMBL" id="JWZX01002054">
    <property type="protein sequence ID" value="KOO31261.1"/>
    <property type="molecule type" value="Genomic_DNA"/>
</dbReference>
<dbReference type="AlphaFoldDB" id="A0A0M0JX75"/>
<evidence type="ECO:0000256" key="1">
    <source>
        <dbReference type="SAM" id="MobiDB-lite"/>
    </source>
</evidence>
<accession>A0A0M0JX75</accession>
<evidence type="ECO:0000313" key="2">
    <source>
        <dbReference type="EMBL" id="KOO31261.1"/>
    </source>
</evidence>
<evidence type="ECO:0000313" key="3">
    <source>
        <dbReference type="Proteomes" id="UP000037460"/>
    </source>
</evidence>
<dbReference type="Proteomes" id="UP000037460">
    <property type="component" value="Unassembled WGS sequence"/>
</dbReference>
<keyword evidence="3" id="KW-1185">Reference proteome</keyword>
<comment type="caution">
    <text evidence="2">The sequence shown here is derived from an EMBL/GenBank/DDBJ whole genome shotgun (WGS) entry which is preliminary data.</text>
</comment>
<protein>
    <submittedName>
        <fullName evidence="2">Uncharacterized protein</fullName>
    </submittedName>
</protein>
<reference evidence="3" key="1">
    <citation type="journal article" date="2015" name="PLoS Genet.">
        <title>Genome Sequence and Transcriptome Analyses of Chrysochromulina tobin: Metabolic Tools for Enhanced Algal Fitness in the Prominent Order Prymnesiales (Haptophyceae).</title>
        <authorList>
            <person name="Hovde B.T."/>
            <person name="Deodato C.R."/>
            <person name="Hunsperger H.M."/>
            <person name="Ryken S.A."/>
            <person name="Yost W."/>
            <person name="Jha R.K."/>
            <person name="Patterson J."/>
            <person name="Monnat R.J. Jr."/>
            <person name="Barlow S.B."/>
            <person name="Starkenburg S.R."/>
            <person name="Cattolico R.A."/>
        </authorList>
    </citation>
    <scope>NUCLEOTIDE SEQUENCE</scope>
    <source>
        <strain evidence="3">CCMP291</strain>
    </source>
</reference>
<dbReference type="OrthoDB" id="2020707at2759"/>
<sequence length="245" mass="27051">MPQFGGTGNLRKSCIERTCVEITKENERLAEARRVEREAERERIERWGSARRAGTRVPLGNSTGAAAAVAKHTGFMPGTNARLPSVRLEASIDSGWGQFDFLPGMRVEVNIPKEEYELGLMAGRVVDPYSEQPPPSQSRSSPRKSSPHHAAVVERAVKAGKVCVEFDELLSEVSEAHATAKVPLREFIEPQRLRLLPPNAFPKGAACLLRPGDLVDLYYQDGWWEVVIQAVEEPAASNGLKRRAV</sequence>